<dbReference type="Proteomes" id="UP001583177">
    <property type="component" value="Unassembled WGS sequence"/>
</dbReference>
<evidence type="ECO:0000313" key="4">
    <source>
        <dbReference type="Proteomes" id="UP001583177"/>
    </source>
</evidence>
<comment type="caution">
    <text evidence="3">The sequence shown here is derived from an EMBL/GenBank/DDBJ whole genome shotgun (WGS) entry which is preliminary data.</text>
</comment>
<dbReference type="Gene3D" id="1.10.600.10">
    <property type="entry name" value="Farnesyl Diphosphate Synthase"/>
    <property type="match status" value="1"/>
</dbReference>
<dbReference type="SUPFAM" id="SSF48576">
    <property type="entry name" value="Terpenoid synthases"/>
    <property type="match status" value="1"/>
</dbReference>
<accession>A0ABR3XWN8</accession>
<organism evidence="3 4">
    <name type="scientific">Diaporthe australafricana</name>
    <dbReference type="NCBI Taxonomy" id="127596"/>
    <lineage>
        <taxon>Eukaryota</taxon>
        <taxon>Fungi</taxon>
        <taxon>Dikarya</taxon>
        <taxon>Ascomycota</taxon>
        <taxon>Pezizomycotina</taxon>
        <taxon>Sordariomycetes</taxon>
        <taxon>Sordariomycetidae</taxon>
        <taxon>Diaporthales</taxon>
        <taxon>Diaporthaceae</taxon>
        <taxon>Diaporthe</taxon>
    </lineage>
</organism>
<dbReference type="Pfam" id="PF06330">
    <property type="entry name" value="TRI5"/>
    <property type="match status" value="1"/>
</dbReference>
<proteinExistence type="inferred from homology"/>
<protein>
    <recommendedName>
        <fullName evidence="5">Trichodiene synthase</fullName>
    </recommendedName>
</protein>
<comment type="similarity">
    <text evidence="1">Belongs to the trichodiene synthase family.</text>
</comment>
<evidence type="ECO:0008006" key="5">
    <source>
        <dbReference type="Google" id="ProtNLM"/>
    </source>
</evidence>
<gene>
    <name evidence="3" type="ORF">Daus18300_001443</name>
</gene>
<keyword evidence="2" id="KW-0456">Lyase</keyword>
<dbReference type="EMBL" id="JAWRVE010000008">
    <property type="protein sequence ID" value="KAL1880080.1"/>
    <property type="molecule type" value="Genomic_DNA"/>
</dbReference>
<evidence type="ECO:0000256" key="1">
    <source>
        <dbReference type="ARBA" id="ARBA00007946"/>
    </source>
</evidence>
<sequence>MGQPDISSETFPVEHYLEVMVRLLETVRYRDVNHTQAERRQILHHVYTRTAEHFSSPELQRMIQAEPKVLQGGINTIVPMVVYAWAKVTLEQMVDLSIQFTFMLLLDDSAAEQGAGMESFFEDLVQSRPQRNAWWRLFNDRFPVLLRHYGPFCSLSLLRSSLDCRLTLSAFTQVFQGCWIDTHNFQGLKGAQDYPQFLRRLNGLGQFVGASLFPASQAREQELLLQVASAMPHLEHWEIFVNDVMSFYKEFEAADDQAILVRNYVRCGPQASVEEALDRVAGDATARSEILCRVFIRDGEDGDVDPHVAATVEAFCQGYVTWHLSDPRYRLRELGDRGGDSVAARKFREYLDAGAEAAVDAEHWAYPSVKTMAEAQLGNDAESGVDRTVAIFVPTFDDEGAEVQPAFVV</sequence>
<keyword evidence="4" id="KW-1185">Reference proteome</keyword>
<name>A0ABR3XWN8_9PEZI</name>
<dbReference type="InterPro" id="IPR008949">
    <property type="entry name" value="Isoprenoid_synthase_dom_sf"/>
</dbReference>
<evidence type="ECO:0000256" key="2">
    <source>
        <dbReference type="ARBA" id="ARBA00023239"/>
    </source>
</evidence>
<evidence type="ECO:0000313" key="3">
    <source>
        <dbReference type="EMBL" id="KAL1880080.1"/>
    </source>
</evidence>
<reference evidence="3 4" key="1">
    <citation type="journal article" date="2024" name="IMA Fungus">
        <title>IMA Genome - F19 : A genome assembly and annotation guide to empower mycologists, including annotated draft genome sequences of Ceratocystis pirilliformis, Diaporthe australafricana, Fusarium ophioides, Paecilomyces lecythidis, and Sporothrix stenoceras.</title>
        <authorList>
            <person name="Aylward J."/>
            <person name="Wilson A.M."/>
            <person name="Visagie C.M."/>
            <person name="Spraker J."/>
            <person name="Barnes I."/>
            <person name="Buitendag C."/>
            <person name="Ceriani C."/>
            <person name="Del Mar Angel L."/>
            <person name="du Plessis D."/>
            <person name="Fuchs T."/>
            <person name="Gasser K."/>
            <person name="Kramer D."/>
            <person name="Li W."/>
            <person name="Munsamy K."/>
            <person name="Piso A."/>
            <person name="Price J.L."/>
            <person name="Sonnekus B."/>
            <person name="Thomas C."/>
            <person name="van der Nest A."/>
            <person name="van Dijk A."/>
            <person name="van Heerden A."/>
            <person name="van Vuuren N."/>
            <person name="Yilmaz N."/>
            <person name="Duong T.A."/>
            <person name="van der Merwe N.A."/>
            <person name="Wingfield M.J."/>
            <person name="Wingfield B.D."/>
        </authorList>
    </citation>
    <scope>NUCLEOTIDE SEQUENCE [LARGE SCALE GENOMIC DNA]</scope>
    <source>
        <strain evidence="3 4">CMW 18300</strain>
    </source>
</reference>
<dbReference type="InterPro" id="IPR024652">
    <property type="entry name" value="Trichodiene_synth"/>
</dbReference>